<feature type="transmembrane region" description="Helical" evidence="1">
    <location>
        <begin position="401"/>
        <end position="418"/>
    </location>
</feature>
<organism evidence="2 3">
    <name type="scientific">Rhodoplanes elegans</name>
    <dbReference type="NCBI Taxonomy" id="29408"/>
    <lineage>
        <taxon>Bacteria</taxon>
        <taxon>Pseudomonadati</taxon>
        <taxon>Pseudomonadota</taxon>
        <taxon>Alphaproteobacteria</taxon>
        <taxon>Hyphomicrobiales</taxon>
        <taxon>Nitrobacteraceae</taxon>
        <taxon>Rhodoplanes</taxon>
    </lineage>
</organism>
<dbReference type="RefSeq" id="WP_111360103.1">
    <property type="nucleotide sequence ID" value="NZ_NHSK01000069.1"/>
</dbReference>
<evidence type="ECO:0000256" key="1">
    <source>
        <dbReference type="SAM" id="Phobius"/>
    </source>
</evidence>
<accession>A0A327JZ48</accession>
<keyword evidence="1" id="KW-0812">Transmembrane</keyword>
<sequence length="430" mass="47241">MSLPADHAQRFALSDEVHARPPEALTTPSRVSYLALVSPWEERELEWQGVCDLARRFGATAPFPGANHYSGQLGDFRLVWERHGEFARYTFIAAGLGGSDDPFAEPAIALAPASWVAARPGQVIVAAHAAVVKADNGPVDPDIVASTLFRGNALVGGPVSDRAAVAFTDLRIHADGFGRFIVQDRHMTPLQAGRVVQRLLEIETYRMMALLALPVARELAPFLADREKELAQVTDALVAAGEADEPVLLERLTRLEAEIESREAANLFRFGAALAYHDLVQRRITELREERIQGIQTLREFMDRRLVPAMNTCKAVSERQQSLSDRVARVTQLLSTRVDITRERQNRAVLESMNRRAKLQLQLQSTVEGLSVAAVTYYVVGLIGYLAKGVYTAGFPVSPEIAMGASIPVVAAAVWLGLRGFRKRVAHGEH</sequence>
<proteinExistence type="predicted"/>
<evidence type="ECO:0000313" key="3">
    <source>
        <dbReference type="Proteomes" id="UP000248863"/>
    </source>
</evidence>
<keyword evidence="1" id="KW-0472">Membrane</keyword>
<feature type="transmembrane region" description="Helical" evidence="1">
    <location>
        <begin position="365"/>
        <end position="386"/>
    </location>
</feature>
<name>A0A327JZ48_9BRAD</name>
<dbReference type="EMBL" id="NPEU01000562">
    <property type="protein sequence ID" value="RAI30833.1"/>
    <property type="molecule type" value="Genomic_DNA"/>
</dbReference>
<dbReference type="Proteomes" id="UP000248863">
    <property type="component" value="Unassembled WGS sequence"/>
</dbReference>
<evidence type="ECO:0000313" key="2">
    <source>
        <dbReference type="EMBL" id="RAI30833.1"/>
    </source>
</evidence>
<evidence type="ECO:0008006" key="4">
    <source>
        <dbReference type="Google" id="ProtNLM"/>
    </source>
</evidence>
<keyword evidence="1" id="KW-1133">Transmembrane helix</keyword>
<comment type="caution">
    <text evidence="2">The sequence shown here is derived from an EMBL/GenBank/DDBJ whole genome shotgun (WGS) entry which is preliminary data.</text>
</comment>
<protein>
    <recommendedName>
        <fullName evidence="4">Egg lysin</fullName>
    </recommendedName>
</protein>
<dbReference type="AlphaFoldDB" id="A0A327JZ48"/>
<keyword evidence="3" id="KW-1185">Reference proteome</keyword>
<reference evidence="2 3" key="1">
    <citation type="submission" date="2017-07" db="EMBL/GenBank/DDBJ databases">
        <title>Draft Genome Sequences of Select Purple Nonsulfur Bacteria.</title>
        <authorList>
            <person name="Lasarre B."/>
            <person name="Mckinlay J.B."/>
        </authorList>
    </citation>
    <scope>NUCLEOTIDE SEQUENCE [LARGE SCALE GENOMIC DNA]</scope>
    <source>
        <strain evidence="2 3">DSM 11907</strain>
    </source>
</reference>
<dbReference type="OrthoDB" id="9767470at2"/>
<dbReference type="Pfam" id="PF11902">
    <property type="entry name" value="DUF3422"/>
    <property type="match status" value="1"/>
</dbReference>
<dbReference type="InterPro" id="IPR021830">
    <property type="entry name" value="DUF3422"/>
</dbReference>
<gene>
    <name evidence="2" type="ORF">CH338_26940</name>
</gene>